<reference evidence="3" key="1">
    <citation type="submission" date="2019-04" db="EMBL/GenBank/DDBJ databases">
        <title>Sequencing of skin fungus with MAO and IRED activity.</title>
        <authorList>
            <person name="Marsaioli A.J."/>
            <person name="Bonatto J.M.C."/>
            <person name="Reis Junior O."/>
        </authorList>
    </citation>
    <scope>NUCLEOTIDE SEQUENCE</scope>
    <source>
        <strain evidence="3">28M1</strain>
    </source>
</reference>
<dbReference type="Proteomes" id="UP000758155">
    <property type="component" value="Unassembled WGS sequence"/>
</dbReference>
<dbReference type="OrthoDB" id="5040840at2759"/>
<keyword evidence="4" id="KW-1185">Reference proteome</keyword>
<gene>
    <name evidence="3" type="ORF">E8E12_010221</name>
</gene>
<feature type="region of interest" description="Disordered" evidence="1">
    <location>
        <begin position="1"/>
        <end position="22"/>
    </location>
</feature>
<dbReference type="AlphaFoldDB" id="A0A9P4WVL2"/>
<dbReference type="EMBL" id="SWKV01000013">
    <property type="protein sequence ID" value="KAF3043269.1"/>
    <property type="molecule type" value="Genomic_DNA"/>
</dbReference>
<accession>A0A9P4WVL2</accession>
<evidence type="ECO:0000313" key="3">
    <source>
        <dbReference type="EMBL" id="KAF3043269.1"/>
    </source>
</evidence>
<name>A0A9P4WVL2_9PLEO</name>
<dbReference type="InterPro" id="IPR024983">
    <property type="entry name" value="CHAT_dom"/>
</dbReference>
<proteinExistence type="predicted"/>
<dbReference type="Pfam" id="PF12770">
    <property type="entry name" value="CHAT"/>
    <property type="match status" value="1"/>
</dbReference>
<sequence>MAPKLSIVSTAPEDRKKKMNNDPGWVRNIPYSRIEALYVARLHAQLPFLADDQDHRALENLTKDTQILHICAHSNFEPDSPMSSSLELFKEPLTISDWHWLSIKADLVVFSSCLSAYSKAYDSGSTIGFAHTLLGTGTKAFIGSLWEVDDHATLLLMTLFYEELQRALPVADALYTAQKRMQNLDRNDLHEIVDRLEIKLDGTDWRP</sequence>
<evidence type="ECO:0000256" key="1">
    <source>
        <dbReference type="SAM" id="MobiDB-lite"/>
    </source>
</evidence>
<organism evidence="3 4">
    <name type="scientific">Didymella heteroderae</name>
    <dbReference type="NCBI Taxonomy" id="1769908"/>
    <lineage>
        <taxon>Eukaryota</taxon>
        <taxon>Fungi</taxon>
        <taxon>Dikarya</taxon>
        <taxon>Ascomycota</taxon>
        <taxon>Pezizomycotina</taxon>
        <taxon>Dothideomycetes</taxon>
        <taxon>Pleosporomycetidae</taxon>
        <taxon>Pleosporales</taxon>
        <taxon>Pleosporineae</taxon>
        <taxon>Didymellaceae</taxon>
        <taxon>Didymella</taxon>
    </lineage>
</organism>
<evidence type="ECO:0000259" key="2">
    <source>
        <dbReference type="Pfam" id="PF12770"/>
    </source>
</evidence>
<protein>
    <recommendedName>
        <fullName evidence="2">CHAT domain-containing protein</fullName>
    </recommendedName>
</protein>
<comment type="caution">
    <text evidence="3">The sequence shown here is derived from an EMBL/GenBank/DDBJ whole genome shotgun (WGS) entry which is preliminary data.</text>
</comment>
<feature type="domain" description="CHAT" evidence="2">
    <location>
        <begin position="10"/>
        <end position="187"/>
    </location>
</feature>
<evidence type="ECO:0000313" key="4">
    <source>
        <dbReference type="Proteomes" id="UP000758155"/>
    </source>
</evidence>